<evidence type="ECO:0000256" key="1">
    <source>
        <dbReference type="PROSITE-ProRule" id="PRU00339"/>
    </source>
</evidence>
<sequence length="554" mass="60689">MTAAVPAQAQGIAGAYLAARSAGMASDYKAAADYFTRALARDPSNPKLLESTVVMQLSLGQIPRAIPIARKMESDGLQSQVARMVLIGEDVTAGRFDALLERVKAQQGVGPLVDGLLNAWALMGAGNVSDSLKAFDAVAKERGLSAFAMYHKAMALASVGDFEGADKIFSDSSDGPMQVGRRGALARIEVLSQLERGKDALELLDQMFGRDFDPAIQAMRARLEAGETLPFTLVHDARDGVAEVFYSVAEALNTEAGPEYTLLYTRMVEYLRPDHADAILLSASLLDTLERYELATVAYKSVPPESPSYFAAELGRADSLRRADRSEAAIEVLEQLARSHGSFPVVWVSLGDLRRQLKDFKQAAQAYDKALALYDAPDHSQWFLYYARAISFERLGEWTKAEPDFRMALQLNPGQPSVLNYLGYSLVEQNQKLDEALSLIEQAVEAEPNSGYIVDSLGWALYRLGRYDEAIGHMERAAELMPVDPVVNDHLGDVLWAVGRIREAEFQWHRALSFAKYDTGSGEVDPDRIRRKLATGLDAVLAEEGAPPLKVAHD</sequence>
<dbReference type="Pfam" id="PF13429">
    <property type="entry name" value="TPR_15"/>
    <property type="match status" value="1"/>
</dbReference>
<accession>A0A4S3MCT4</accession>
<dbReference type="Proteomes" id="UP000306113">
    <property type="component" value="Unassembled WGS sequence"/>
</dbReference>
<keyword evidence="1" id="KW-0802">TPR repeat</keyword>
<dbReference type="InterPro" id="IPR019734">
    <property type="entry name" value="TPR_rpt"/>
</dbReference>
<keyword evidence="3" id="KW-1185">Reference proteome</keyword>
<comment type="caution">
    <text evidence="2">The sequence shown here is derived from an EMBL/GenBank/DDBJ whole genome shotgun (WGS) entry which is preliminary data.</text>
</comment>
<dbReference type="PANTHER" id="PTHR12558">
    <property type="entry name" value="CELL DIVISION CYCLE 16,23,27"/>
    <property type="match status" value="1"/>
</dbReference>
<proteinExistence type="predicted"/>
<dbReference type="Pfam" id="PF13432">
    <property type="entry name" value="TPR_16"/>
    <property type="match status" value="2"/>
</dbReference>
<gene>
    <name evidence="2" type="ORF">E7681_05795</name>
</gene>
<feature type="repeat" description="TPR" evidence="1">
    <location>
        <begin position="344"/>
        <end position="377"/>
    </location>
</feature>
<feature type="repeat" description="TPR" evidence="1">
    <location>
        <begin position="451"/>
        <end position="484"/>
    </location>
</feature>
<dbReference type="Gene3D" id="1.25.40.10">
    <property type="entry name" value="Tetratricopeptide repeat domain"/>
    <property type="match status" value="2"/>
</dbReference>
<dbReference type="PROSITE" id="PS50005">
    <property type="entry name" value="TPR"/>
    <property type="match status" value="3"/>
</dbReference>
<protein>
    <submittedName>
        <fullName evidence="2">Tetratricopeptide repeat protein</fullName>
    </submittedName>
</protein>
<organism evidence="2 3">
    <name type="scientific">Thalassobius vesicularis</name>
    <dbReference type="NCBI Taxonomy" id="1294297"/>
    <lineage>
        <taxon>Bacteria</taxon>
        <taxon>Pseudomonadati</taxon>
        <taxon>Pseudomonadota</taxon>
        <taxon>Alphaproteobacteria</taxon>
        <taxon>Rhodobacterales</taxon>
        <taxon>Roseobacteraceae</taxon>
        <taxon>Thalassovita</taxon>
    </lineage>
</organism>
<evidence type="ECO:0000313" key="3">
    <source>
        <dbReference type="Proteomes" id="UP000306113"/>
    </source>
</evidence>
<feature type="repeat" description="TPR" evidence="1">
    <location>
        <begin position="382"/>
        <end position="415"/>
    </location>
</feature>
<dbReference type="EMBL" id="SSMD01000002">
    <property type="protein sequence ID" value="THD76111.1"/>
    <property type="molecule type" value="Genomic_DNA"/>
</dbReference>
<dbReference type="SUPFAM" id="SSF48452">
    <property type="entry name" value="TPR-like"/>
    <property type="match status" value="2"/>
</dbReference>
<reference evidence="2 3" key="1">
    <citation type="submission" date="2019-04" db="EMBL/GenBank/DDBJ databases">
        <title>Draft genome sequence of Youngimonas vesicularis.</title>
        <authorList>
            <person name="Hameed A."/>
        </authorList>
    </citation>
    <scope>NUCLEOTIDE SEQUENCE [LARGE SCALE GENOMIC DNA]</scope>
    <source>
        <strain evidence="2 3">CC-AMW-E</strain>
    </source>
</reference>
<dbReference type="SMART" id="SM00028">
    <property type="entry name" value="TPR"/>
    <property type="match status" value="6"/>
</dbReference>
<dbReference type="AlphaFoldDB" id="A0A4S3MCT4"/>
<dbReference type="PANTHER" id="PTHR12558:SF13">
    <property type="entry name" value="CELL DIVISION CYCLE PROTEIN 27 HOMOLOG"/>
    <property type="match status" value="1"/>
</dbReference>
<evidence type="ECO:0000313" key="2">
    <source>
        <dbReference type="EMBL" id="THD76111.1"/>
    </source>
</evidence>
<dbReference type="InterPro" id="IPR011990">
    <property type="entry name" value="TPR-like_helical_dom_sf"/>
</dbReference>
<name>A0A4S3MCT4_9RHOB</name>
<dbReference type="OrthoDB" id="9766710at2"/>